<reference evidence="2" key="1">
    <citation type="submission" date="2020-03" db="EMBL/GenBank/DDBJ databases">
        <authorList>
            <person name="Chebbi M.A."/>
            <person name="Drezen J.M."/>
        </authorList>
    </citation>
    <scope>NUCLEOTIDE SEQUENCE</scope>
    <source>
        <tissue evidence="2">Whole body</tissue>
    </source>
</reference>
<keyword evidence="3" id="KW-1185">Reference proteome</keyword>
<accession>A0A8J5RAW9</accession>
<dbReference type="OrthoDB" id="7679317at2759"/>
<evidence type="ECO:0000313" key="2">
    <source>
        <dbReference type="EMBL" id="KAG8035904.1"/>
    </source>
</evidence>
<dbReference type="AlphaFoldDB" id="A0A8J5RAW9"/>
<feature type="chain" id="PRO_5035151029" evidence="1">
    <location>
        <begin position="20"/>
        <end position="311"/>
    </location>
</feature>
<protein>
    <submittedName>
        <fullName evidence="2">Uncharacterized protein</fullName>
    </submittedName>
</protein>
<reference evidence="2" key="2">
    <citation type="submission" date="2021-04" db="EMBL/GenBank/DDBJ databases">
        <title>Genome-wide patterns of bracovirus chromosomal integration into multiple host tissues during parasitism.</title>
        <authorList>
            <person name="Chebbi M.A.C."/>
        </authorList>
    </citation>
    <scope>NUCLEOTIDE SEQUENCE</scope>
    <source>
        <tissue evidence="2">Whole body</tissue>
    </source>
</reference>
<keyword evidence="1" id="KW-0732">Signal</keyword>
<name>A0A8J5RAW9_9HYME</name>
<evidence type="ECO:0000313" key="3">
    <source>
        <dbReference type="Proteomes" id="UP000729913"/>
    </source>
</evidence>
<feature type="signal peptide" evidence="1">
    <location>
        <begin position="1"/>
        <end position="19"/>
    </location>
</feature>
<organism evidence="2 3">
    <name type="scientific">Cotesia typhae</name>
    <dbReference type="NCBI Taxonomy" id="2053667"/>
    <lineage>
        <taxon>Eukaryota</taxon>
        <taxon>Metazoa</taxon>
        <taxon>Ecdysozoa</taxon>
        <taxon>Arthropoda</taxon>
        <taxon>Hexapoda</taxon>
        <taxon>Insecta</taxon>
        <taxon>Pterygota</taxon>
        <taxon>Neoptera</taxon>
        <taxon>Endopterygota</taxon>
        <taxon>Hymenoptera</taxon>
        <taxon>Apocrita</taxon>
        <taxon>Ichneumonoidea</taxon>
        <taxon>Braconidae</taxon>
        <taxon>Microgastrinae</taxon>
        <taxon>Cotesia</taxon>
    </lineage>
</organism>
<dbReference type="EMBL" id="JAAOIC020000052">
    <property type="protein sequence ID" value="KAG8035904.1"/>
    <property type="molecule type" value="Genomic_DNA"/>
</dbReference>
<dbReference type="Proteomes" id="UP000729913">
    <property type="component" value="Unassembled WGS sequence"/>
</dbReference>
<evidence type="ECO:0000256" key="1">
    <source>
        <dbReference type="SAM" id="SignalP"/>
    </source>
</evidence>
<gene>
    <name evidence="2" type="ORF">G9C98_003030</name>
</gene>
<proteinExistence type="predicted"/>
<sequence>MKGLFTLLLANIFIATSIADSDTYVYGSNTPVYYPDKNGVGVKINTVKNKFENKKARNSENANALFLKVLIATEYDSIQRKSEDEFKYQAKRVIDGMNSVFSTLDTDRPMEILLGGLIVMKSSGLYEPSPRASVHDIEPLRNNRLTDKYRAEAIVKNRREVHFRDATSELEKFAAWFESIKDQLEAFDAHVVLYMSPYYLSDNNPDKTRAKLVMGLAQPSKMICSSTPIVLVSDLIGDSNAIYAMAVSYALGVSHSEDKTDYPYFTGSIVVRSSKKQEWEKKVVEVVQNNYRMSKYECLKAKQSNDDYEDE</sequence>
<comment type="caution">
    <text evidence="2">The sequence shown here is derived from an EMBL/GenBank/DDBJ whole genome shotgun (WGS) entry which is preliminary data.</text>
</comment>